<organism evidence="2 3">
    <name type="scientific">Aspergillus pseudotamarii</name>
    <dbReference type="NCBI Taxonomy" id="132259"/>
    <lineage>
        <taxon>Eukaryota</taxon>
        <taxon>Fungi</taxon>
        <taxon>Dikarya</taxon>
        <taxon>Ascomycota</taxon>
        <taxon>Pezizomycotina</taxon>
        <taxon>Eurotiomycetes</taxon>
        <taxon>Eurotiomycetidae</taxon>
        <taxon>Eurotiales</taxon>
        <taxon>Aspergillaceae</taxon>
        <taxon>Aspergillus</taxon>
        <taxon>Aspergillus subgen. Circumdati</taxon>
    </lineage>
</organism>
<dbReference type="GO" id="GO:0046464">
    <property type="term" value="P:acylglycerol catabolic process"/>
    <property type="evidence" value="ECO:0007669"/>
    <property type="project" value="TreeGrafter"/>
</dbReference>
<dbReference type="GO" id="GO:0016020">
    <property type="term" value="C:membrane"/>
    <property type="evidence" value="ECO:0007669"/>
    <property type="project" value="TreeGrafter"/>
</dbReference>
<dbReference type="GeneID" id="43637499"/>
<dbReference type="Pfam" id="PF00561">
    <property type="entry name" value="Abhydrolase_1"/>
    <property type="match status" value="1"/>
</dbReference>
<dbReference type="PANTHER" id="PTHR43798">
    <property type="entry name" value="MONOACYLGLYCEROL LIPASE"/>
    <property type="match status" value="1"/>
</dbReference>
<dbReference type="RefSeq" id="XP_031918547.1">
    <property type="nucleotide sequence ID" value="XM_032053289.1"/>
</dbReference>
<evidence type="ECO:0000313" key="2">
    <source>
        <dbReference type="EMBL" id="KAE8142484.1"/>
    </source>
</evidence>
<dbReference type="OrthoDB" id="408373at2759"/>
<gene>
    <name evidence="2" type="ORF">BDV38DRAFT_234883</name>
</gene>
<dbReference type="Gene3D" id="3.40.50.1820">
    <property type="entry name" value="alpha/beta hydrolase"/>
    <property type="match status" value="1"/>
</dbReference>
<dbReference type="Proteomes" id="UP000325672">
    <property type="component" value="Unassembled WGS sequence"/>
</dbReference>
<dbReference type="GO" id="GO:0047372">
    <property type="term" value="F:monoacylglycerol lipase activity"/>
    <property type="evidence" value="ECO:0007669"/>
    <property type="project" value="TreeGrafter"/>
</dbReference>
<sequence>MPFAPTTDNQEIYYEIQGQPGPGPTLVFVSGYMGITNIWQPLISSLRSRHQCIAYDRRGYGRSSKPESPDSYTIPGHASDLHAVLQAANIIQPVVLITHSMGGNIASAYYLAHQDTVAGIIYTGTYYDGRTIDGRFLTYDAITDGVESPSRSMEFYSAMGLREDIALEAAKWAPHGRRNNARSLLHFDMQGNYARIAVPTLIVQGEFDLLPLEQCVMPMVRELPSCRLEVLAGVYHFPATEALERVEGLVDGFVGSL</sequence>
<dbReference type="EMBL" id="ML743554">
    <property type="protein sequence ID" value="KAE8142484.1"/>
    <property type="molecule type" value="Genomic_DNA"/>
</dbReference>
<evidence type="ECO:0000259" key="1">
    <source>
        <dbReference type="Pfam" id="PF00561"/>
    </source>
</evidence>
<evidence type="ECO:0000313" key="3">
    <source>
        <dbReference type="Proteomes" id="UP000325672"/>
    </source>
</evidence>
<dbReference type="PANTHER" id="PTHR43798:SF5">
    <property type="entry name" value="MONOACYLGLYCEROL LIPASE ABHD6"/>
    <property type="match status" value="1"/>
</dbReference>
<dbReference type="AlphaFoldDB" id="A0A5N6T7X8"/>
<proteinExistence type="predicted"/>
<dbReference type="InterPro" id="IPR050266">
    <property type="entry name" value="AB_hydrolase_sf"/>
</dbReference>
<accession>A0A5N6T7X8</accession>
<feature type="domain" description="AB hydrolase-1" evidence="1">
    <location>
        <begin position="24"/>
        <end position="125"/>
    </location>
</feature>
<name>A0A5N6T7X8_ASPPS</name>
<dbReference type="InterPro" id="IPR029058">
    <property type="entry name" value="AB_hydrolase_fold"/>
</dbReference>
<protein>
    <submittedName>
        <fullName evidence="2">Alpha/Beta hydrolase protein</fullName>
    </submittedName>
</protein>
<keyword evidence="2" id="KW-0378">Hydrolase</keyword>
<dbReference type="SUPFAM" id="SSF53474">
    <property type="entry name" value="alpha/beta-Hydrolases"/>
    <property type="match status" value="1"/>
</dbReference>
<reference evidence="2 3" key="1">
    <citation type="submission" date="2019-04" db="EMBL/GenBank/DDBJ databases">
        <title>Friends and foes A comparative genomics study of 23 Aspergillus species from section Flavi.</title>
        <authorList>
            <consortium name="DOE Joint Genome Institute"/>
            <person name="Kjaerbolling I."/>
            <person name="Vesth T."/>
            <person name="Frisvad J.C."/>
            <person name="Nybo J.L."/>
            <person name="Theobald S."/>
            <person name="Kildgaard S."/>
            <person name="Isbrandt T."/>
            <person name="Kuo A."/>
            <person name="Sato A."/>
            <person name="Lyhne E.K."/>
            <person name="Kogle M.E."/>
            <person name="Wiebenga A."/>
            <person name="Kun R.S."/>
            <person name="Lubbers R.J."/>
            <person name="Makela M.R."/>
            <person name="Barry K."/>
            <person name="Chovatia M."/>
            <person name="Clum A."/>
            <person name="Daum C."/>
            <person name="Haridas S."/>
            <person name="He G."/>
            <person name="LaButti K."/>
            <person name="Lipzen A."/>
            <person name="Mondo S."/>
            <person name="Riley R."/>
            <person name="Salamov A."/>
            <person name="Simmons B.A."/>
            <person name="Magnuson J.K."/>
            <person name="Henrissat B."/>
            <person name="Mortensen U.H."/>
            <person name="Larsen T.O."/>
            <person name="Devries R.P."/>
            <person name="Grigoriev I.V."/>
            <person name="Machida M."/>
            <person name="Baker S.E."/>
            <person name="Andersen M.R."/>
        </authorList>
    </citation>
    <scope>NUCLEOTIDE SEQUENCE [LARGE SCALE GENOMIC DNA]</scope>
    <source>
        <strain evidence="2 3">CBS 117625</strain>
    </source>
</reference>
<dbReference type="InterPro" id="IPR000073">
    <property type="entry name" value="AB_hydrolase_1"/>
</dbReference>
<keyword evidence="3" id="KW-1185">Reference proteome</keyword>